<sequence length="375" mass="41584">MIRSEDTGNVIEFEWSNNGVRYWQALCDRVFPYETRCAILDAIATADGLVMTNTALATQVSETLDREVTTQTLIGHLEVFEELGIVALLPRWDRNRDSVIKRVPYLEDWLANQEYQVGAPVAPLSLGARLMVEYLGWEYRPVSPSVDPILSPGDERSLLPLKGLLFANLLTVTGRVPLDERLDCDTRLLDAVGAMPTIELEVGSLEALSDTAYDQLAALDLGFEVPERGEEPPGDYWHNMAVVGRIAGFDYDDRERVPIGRTVARFSESWIAAPMELYPRQKADDPSPPGVDPEAIDGPDPELVAQRIPEAAVDARKTEFPTYGSAESWSRLGQDVAFGDDIVFGTFVRQRITPRERSIQYVEADGQGPEGQGGE</sequence>
<evidence type="ECO:0000313" key="1">
    <source>
        <dbReference type="EMBL" id="RKD86224.1"/>
    </source>
</evidence>
<dbReference type="Proteomes" id="UP000283805">
    <property type="component" value="Unassembled WGS sequence"/>
</dbReference>
<protein>
    <submittedName>
        <fullName evidence="1">Uncharacterized protein</fullName>
    </submittedName>
</protein>
<comment type="caution">
    <text evidence="1">The sequence shown here is derived from an EMBL/GenBank/DDBJ whole genome shotgun (WGS) entry which is preliminary data.</text>
</comment>
<organism evidence="1 2">
    <name type="scientific">Halopiger aswanensis</name>
    <dbReference type="NCBI Taxonomy" id="148449"/>
    <lineage>
        <taxon>Archaea</taxon>
        <taxon>Methanobacteriati</taxon>
        <taxon>Methanobacteriota</taxon>
        <taxon>Stenosarchaea group</taxon>
        <taxon>Halobacteria</taxon>
        <taxon>Halobacteriales</taxon>
        <taxon>Natrialbaceae</taxon>
        <taxon>Halopiger</taxon>
    </lineage>
</organism>
<evidence type="ECO:0000313" key="2">
    <source>
        <dbReference type="Proteomes" id="UP000283805"/>
    </source>
</evidence>
<dbReference type="EMBL" id="RAPO01000010">
    <property type="protein sequence ID" value="RKD86224.1"/>
    <property type="molecule type" value="Genomic_DNA"/>
</dbReference>
<name>A0A3R7FSN8_9EURY</name>
<accession>A0A3R7FSN8</accession>
<proteinExistence type="predicted"/>
<reference evidence="1 2" key="1">
    <citation type="submission" date="2018-09" db="EMBL/GenBank/DDBJ databases">
        <title>Genomic Encyclopedia of Archaeal and Bacterial Type Strains, Phase II (KMG-II): from individual species to whole genera.</title>
        <authorList>
            <person name="Goeker M."/>
        </authorList>
    </citation>
    <scope>NUCLEOTIDE SEQUENCE [LARGE SCALE GENOMIC DNA]</scope>
    <source>
        <strain evidence="1 2">DSM 13151</strain>
    </source>
</reference>
<gene>
    <name evidence="1" type="ORF">ATJ93_4641</name>
</gene>
<dbReference type="RefSeq" id="WP_120246914.1">
    <property type="nucleotide sequence ID" value="NZ_RAPO01000010.1"/>
</dbReference>
<keyword evidence="2" id="KW-1185">Reference proteome</keyword>
<dbReference type="AlphaFoldDB" id="A0A3R7FSN8"/>